<dbReference type="Proteomes" id="UP001596175">
    <property type="component" value="Unassembled WGS sequence"/>
</dbReference>
<feature type="region of interest" description="Disordered" evidence="1">
    <location>
        <begin position="1"/>
        <end position="105"/>
    </location>
</feature>
<gene>
    <name evidence="3" type="ORF">ACFPK1_32640</name>
</gene>
<accession>A0ABV9ZRV6</accession>
<dbReference type="EMBL" id="JBHSKG010000032">
    <property type="protein sequence ID" value="MFC5143010.1"/>
    <property type="molecule type" value="Genomic_DNA"/>
</dbReference>
<feature type="compositionally biased region" description="Acidic residues" evidence="1">
    <location>
        <begin position="79"/>
        <end position="105"/>
    </location>
</feature>
<reference evidence="4" key="1">
    <citation type="journal article" date="2019" name="Int. J. Syst. Evol. Microbiol.">
        <title>The Global Catalogue of Microorganisms (GCM) 10K type strain sequencing project: providing services to taxonomists for standard genome sequencing and annotation.</title>
        <authorList>
            <consortium name="The Broad Institute Genomics Platform"/>
            <consortium name="The Broad Institute Genome Sequencing Center for Infectious Disease"/>
            <person name="Wu L."/>
            <person name="Ma J."/>
        </authorList>
    </citation>
    <scope>NUCLEOTIDE SEQUENCE [LARGE SCALE GENOMIC DNA]</scope>
    <source>
        <strain evidence="4">XZYJ18</strain>
    </source>
</reference>
<evidence type="ECO:0000259" key="2">
    <source>
        <dbReference type="Pfam" id="PF18970"/>
    </source>
</evidence>
<name>A0ABV9ZRV6_9PSEU</name>
<proteinExistence type="predicted"/>
<comment type="caution">
    <text evidence="3">The sequence shown here is derived from an EMBL/GenBank/DDBJ whole genome shotgun (WGS) entry which is preliminary data.</text>
</comment>
<feature type="compositionally biased region" description="Acidic residues" evidence="1">
    <location>
        <begin position="11"/>
        <end position="42"/>
    </location>
</feature>
<dbReference type="Pfam" id="PF18970">
    <property type="entry name" value="DUF5709"/>
    <property type="match status" value="1"/>
</dbReference>
<evidence type="ECO:0000256" key="1">
    <source>
        <dbReference type="SAM" id="MobiDB-lite"/>
    </source>
</evidence>
<feature type="domain" description="DUF5709" evidence="2">
    <location>
        <begin position="104"/>
        <end position="146"/>
    </location>
</feature>
<keyword evidence="4" id="KW-1185">Reference proteome</keyword>
<sequence length="148" mass="15949">MTIPETPDSLGGDDTDTVDDTSLEQLDEAESLDDRDLDDPLDEGVSPNEQPWGTDAWGTTQREEEDGQPLAGRLRRELPDEDADDDGDGLGDASDTDGELWDDEVGEARSGRLVLREDGEDFFADDVGVDGAGASAEEAAIHLVDDER</sequence>
<evidence type="ECO:0000313" key="3">
    <source>
        <dbReference type="EMBL" id="MFC5143010.1"/>
    </source>
</evidence>
<dbReference type="RefSeq" id="WP_378025096.1">
    <property type="nucleotide sequence ID" value="NZ_JBHSKG010000032.1"/>
</dbReference>
<evidence type="ECO:0000313" key="4">
    <source>
        <dbReference type="Proteomes" id="UP001596175"/>
    </source>
</evidence>
<organism evidence="3 4">
    <name type="scientific">Actinomycetospora rhizophila</name>
    <dbReference type="NCBI Taxonomy" id="1416876"/>
    <lineage>
        <taxon>Bacteria</taxon>
        <taxon>Bacillati</taxon>
        <taxon>Actinomycetota</taxon>
        <taxon>Actinomycetes</taxon>
        <taxon>Pseudonocardiales</taxon>
        <taxon>Pseudonocardiaceae</taxon>
        <taxon>Actinomycetospora</taxon>
    </lineage>
</organism>
<protein>
    <submittedName>
        <fullName evidence="3">DUF5709 domain-containing protein</fullName>
    </submittedName>
</protein>
<dbReference type="InterPro" id="IPR043763">
    <property type="entry name" value="DUF5709"/>
</dbReference>